<dbReference type="GO" id="GO:0052650">
    <property type="term" value="F:all-trans-retinol dehydrogenase (NADP+) activity"/>
    <property type="evidence" value="ECO:0007669"/>
    <property type="project" value="UniProtKB-ARBA"/>
</dbReference>
<evidence type="ECO:0000256" key="7">
    <source>
        <dbReference type="ARBA" id="ARBA00023098"/>
    </source>
</evidence>
<evidence type="ECO:0000256" key="9">
    <source>
        <dbReference type="ARBA" id="ARBA00059620"/>
    </source>
</evidence>
<evidence type="ECO:0000256" key="3">
    <source>
        <dbReference type="ARBA" id="ARBA00022692"/>
    </source>
</evidence>
<gene>
    <name evidence="15" type="ORF">EHUX00137_LOCUS40463</name>
</gene>
<dbReference type="InterPro" id="IPR036291">
    <property type="entry name" value="NAD(P)-bd_dom_sf"/>
</dbReference>
<evidence type="ECO:0000259" key="14">
    <source>
        <dbReference type="SMART" id="SM00822"/>
    </source>
</evidence>
<dbReference type="InterPro" id="IPR057326">
    <property type="entry name" value="KR_dom"/>
</dbReference>
<dbReference type="GO" id="GO:0016020">
    <property type="term" value="C:membrane"/>
    <property type="evidence" value="ECO:0007669"/>
    <property type="project" value="UniProtKB-SubCell"/>
</dbReference>
<name>A0A7S3TN68_EMIHU</name>
<evidence type="ECO:0000256" key="12">
    <source>
        <dbReference type="RuleBase" id="RU000363"/>
    </source>
</evidence>
<keyword evidence="3 13" id="KW-0812">Transmembrane</keyword>
<evidence type="ECO:0000313" key="15">
    <source>
        <dbReference type="EMBL" id="CAE0587692.1"/>
    </source>
</evidence>
<dbReference type="PRINTS" id="PR00080">
    <property type="entry name" value="SDRFAMILY"/>
</dbReference>
<evidence type="ECO:0000256" key="10">
    <source>
        <dbReference type="ARBA" id="ARBA00068717"/>
    </source>
</evidence>
<feature type="domain" description="Ketoreductase" evidence="14">
    <location>
        <begin position="85"/>
        <end position="283"/>
    </location>
</feature>
<evidence type="ECO:0000256" key="4">
    <source>
        <dbReference type="ARBA" id="ARBA00022857"/>
    </source>
</evidence>
<proteinExistence type="inferred from homology"/>
<keyword evidence="7" id="KW-0443">Lipid metabolism</keyword>
<comment type="subcellular location">
    <subcellularLocation>
        <location evidence="1">Membrane</location>
        <topology evidence="1">Multi-pass membrane protein</topology>
    </subcellularLocation>
</comment>
<evidence type="ECO:0000256" key="8">
    <source>
        <dbReference type="ARBA" id="ARBA00023136"/>
    </source>
</evidence>
<dbReference type="PRINTS" id="PR00081">
    <property type="entry name" value="GDHRDH"/>
</dbReference>
<keyword evidence="4" id="KW-0521">NADP</keyword>
<dbReference type="InterPro" id="IPR002347">
    <property type="entry name" value="SDR_fam"/>
</dbReference>
<dbReference type="AlphaFoldDB" id="A0A7S3TN68"/>
<dbReference type="FunFam" id="3.40.50.720:FF:000131">
    <property type="entry name" value="Short-chain dehydrogenase/reductase 3"/>
    <property type="match status" value="1"/>
</dbReference>
<dbReference type="SMART" id="SM00822">
    <property type="entry name" value="PKS_KR"/>
    <property type="match status" value="1"/>
</dbReference>
<evidence type="ECO:0000256" key="6">
    <source>
        <dbReference type="ARBA" id="ARBA00023002"/>
    </source>
</evidence>
<evidence type="ECO:0000256" key="13">
    <source>
        <dbReference type="SAM" id="Phobius"/>
    </source>
</evidence>
<evidence type="ECO:0000256" key="1">
    <source>
        <dbReference type="ARBA" id="ARBA00004141"/>
    </source>
</evidence>
<organism evidence="15">
    <name type="scientific">Emiliania huxleyi</name>
    <name type="common">Coccolithophore</name>
    <name type="synonym">Pontosphaera huxleyi</name>
    <dbReference type="NCBI Taxonomy" id="2903"/>
    <lineage>
        <taxon>Eukaryota</taxon>
        <taxon>Haptista</taxon>
        <taxon>Haptophyta</taxon>
        <taxon>Prymnesiophyceae</taxon>
        <taxon>Isochrysidales</taxon>
        <taxon>Noelaerhabdaceae</taxon>
        <taxon>Emiliania</taxon>
    </lineage>
</organism>
<comment type="function">
    <text evidence="9">Catalyzes the reduction of all-trans-retinal to all-trans-retinol in the presence of NADPH.</text>
</comment>
<dbReference type="PANTHER" id="PTHR24322">
    <property type="entry name" value="PKSB"/>
    <property type="match status" value="1"/>
</dbReference>
<dbReference type="Gene3D" id="3.40.50.720">
    <property type="entry name" value="NAD(P)-binding Rossmann-like Domain"/>
    <property type="match status" value="1"/>
</dbReference>
<keyword evidence="5 13" id="KW-1133">Transmembrane helix</keyword>
<accession>A0A7S3TN68</accession>
<comment type="similarity">
    <text evidence="2 12">Belongs to the short-chain dehydrogenases/reductases (SDR) family.</text>
</comment>
<reference evidence="15" key="1">
    <citation type="submission" date="2021-01" db="EMBL/GenBank/DDBJ databases">
        <authorList>
            <person name="Corre E."/>
            <person name="Pelletier E."/>
            <person name="Niang G."/>
            <person name="Scheremetjew M."/>
            <person name="Finn R."/>
            <person name="Kale V."/>
            <person name="Holt S."/>
            <person name="Cochrane G."/>
            <person name="Meng A."/>
            <person name="Brown T."/>
            <person name="Cohen L."/>
        </authorList>
    </citation>
    <scope>NUCLEOTIDE SEQUENCE</scope>
    <source>
        <strain evidence="15">379</strain>
    </source>
</reference>
<dbReference type="Pfam" id="PF00106">
    <property type="entry name" value="adh_short"/>
    <property type="match status" value="1"/>
</dbReference>
<dbReference type="SUPFAM" id="SSF51735">
    <property type="entry name" value="NAD(P)-binding Rossmann-fold domains"/>
    <property type="match status" value="1"/>
</dbReference>
<sequence>MTVWRLSRPLVDISARRFGHVQPPDSHMLLYAALGAVVLFFCVTTSPQAVARLLLHLAVWLPYHCGRHVASFLAPSFFWKSVQGEVVVLTGGAGGIGKLIATKFAAAGATLVLIDKSAELLDEARKAVEAAARRAGSTAAVHAICVDLSNREATYAAMAQAAEAAGPCTILVNNAGIVTGKKLLDGSDSLQELTMAVNATAHFWTVKATLPQMMAADHGHIVTIASSAGLSGTPGLADYCASKAAAVYFDESIRLEMRKLGKRGVKTTCVCPFFIKTGMFEGVQTRWPKLLPLLEPEYAASKIVSAVRCDQPMLIMPLVVHLAPLLKGIFPPAITDYCLEWFGVLDAMDEFRGRAAPPPPYPVGAKGKAA</sequence>
<keyword evidence="6" id="KW-0560">Oxidoreductase</keyword>
<dbReference type="CDD" id="cd05339">
    <property type="entry name" value="17beta-HSDXI-like_SDR_c"/>
    <property type="match status" value="1"/>
</dbReference>
<evidence type="ECO:0000256" key="11">
    <source>
        <dbReference type="ARBA" id="ARBA00082544"/>
    </source>
</evidence>
<protein>
    <recommendedName>
        <fullName evidence="10">Short-chain dehydrogenase/reductase 3</fullName>
    </recommendedName>
    <alternativeName>
        <fullName evidence="11">Retinal short-chain dehydrogenase/reductase 1</fullName>
    </alternativeName>
</protein>
<dbReference type="EMBL" id="HBIR01051851">
    <property type="protein sequence ID" value="CAE0587692.1"/>
    <property type="molecule type" value="Transcribed_RNA"/>
</dbReference>
<evidence type="ECO:0000256" key="5">
    <source>
        <dbReference type="ARBA" id="ARBA00022989"/>
    </source>
</evidence>
<dbReference type="PANTHER" id="PTHR24322:SF736">
    <property type="entry name" value="RETINOL DEHYDROGENASE 10"/>
    <property type="match status" value="1"/>
</dbReference>
<keyword evidence="8 13" id="KW-0472">Membrane</keyword>
<feature type="transmembrane region" description="Helical" evidence="13">
    <location>
        <begin position="28"/>
        <end position="46"/>
    </location>
</feature>
<evidence type="ECO:0000256" key="2">
    <source>
        <dbReference type="ARBA" id="ARBA00006484"/>
    </source>
</evidence>